<dbReference type="PANTHER" id="PTHR10414">
    <property type="entry name" value="ETHANOLAMINEPHOSPHOTRANSFERASE"/>
    <property type="match status" value="1"/>
</dbReference>
<feature type="transmembrane region" description="Helical" evidence="6">
    <location>
        <begin position="367"/>
        <end position="386"/>
    </location>
</feature>
<evidence type="ECO:0000256" key="6">
    <source>
        <dbReference type="SAM" id="Phobius"/>
    </source>
</evidence>
<dbReference type="PIRSF" id="PIRSF015665">
    <property type="entry name" value="CHOPT"/>
    <property type="match status" value="1"/>
</dbReference>
<keyword evidence="3 5" id="KW-0808">Transferase</keyword>
<keyword evidence="8" id="KW-1185">Reference proteome</keyword>
<feature type="transmembrane region" description="Helical" evidence="6">
    <location>
        <begin position="273"/>
        <end position="293"/>
    </location>
</feature>
<dbReference type="GO" id="GO:0016780">
    <property type="term" value="F:phosphotransferase activity, for other substituted phosphate groups"/>
    <property type="evidence" value="ECO:0007669"/>
    <property type="project" value="InterPro"/>
</dbReference>
<feature type="transmembrane region" description="Helical" evidence="6">
    <location>
        <begin position="165"/>
        <end position="190"/>
    </location>
</feature>
<proteinExistence type="inferred from homology"/>
<dbReference type="STRING" id="1555241.A0A4P9X2C7"/>
<feature type="transmembrane region" description="Helical" evidence="6">
    <location>
        <begin position="224"/>
        <end position="246"/>
    </location>
</feature>
<dbReference type="EMBL" id="ML014302">
    <property type="protein sequence ID" value="RKO99268.1"/>
    <property type="molecule type" value="Genomic_DNA"/>
</dbReference>
<evidence type="ECO:0008006" key="9">
    <source>
        <dbReference type="Google" id="ProtNLM"/>
    </source>
</evidence>
<dbReference type="GO" id="GO:0008654">
    <property type="term" value="P:phospholipid biosynthetic process"/>
    <property type="evidence" value="ECO:0007669"/>
    <property type="project" value="InterPro"/>
</dbReference>
<dbReference type="AlphaFoldDB" id="A0A4P9X2C7"/>
<comment type="subcellular location">
    <subcellularLocation>
        <location evidence="1">Membrane</location>
    </subcellularLocation>
</comment>
<evidence type="ECO:0000313" key="8">
    <source>
        <dbReference type="Proteomes" id="UP000274922"/>
    </source>
</evidence>
<comment type="similarity">
    <text evidence="2 5">Belongs to the CDP-alcohol phosphatidyltransferase class-I family.</text>
</comment>
<evidence type="ECO:0000256" key="2">
    <source>
        <dbReference type="ARBA" id="ARBA00010441"/>
    </source>
</evidence>
<dbReference type="InterPro" id="IPR000462">
    <property type="entry name" value="CDP-OH_P_trans"/>
</dbReference>
<evidence type="ECO:0000256" key="1">
    <source>
        <dbReference type="ARBA" id="ARBA00004370"/>
    </source>
</evidence>
<gene>
    <name evidence="7" type="ORF">CXG81DRAFT_14743</name>
</gene>
<dbReference type="InterPro" id="IPR014472">
    <property type="entry name" value="CHOPT"/>
</dbReference>
<name>A0A4P9X2C7_9FUNG</name>
<evidence type="ECO:0000256" key="3">
    <source>
        <dbReference type="ARBA" id="ARBA00022679"/>
    </source>
</evidence>
<sequence length="419" mass="46219">MFSEKDIRGLHQYKYSGTDRSLLSTKVLNPYWWTNLVKIFPLWVAPNLITLIGLMFTVVCLGMQLSYAPDLGPVPAWYYYCYALGLFLYQSFDAIDGKQARRTGTSGPLGELFDHGCDALNTALLVILTAGAMGIGQSYLTLFSLIVSLSNFYMSTWEEYHTDTLFLGAISGPVEGIIMLCGMFIATGYFGGPHVWATPLGHVVPATLHRFVPPALAALPLRSILVVTGALTCIMSIYGSIANVYAACSTASSRPEAADADPYTRAKTTFSRALGRIYPFGMLVSGAVLWVAASPSLPTQRFVLLALILGFLFSLQVGRMIVSHVTHRPFPLWHGGVYPARLAAIVPRLPGFFGNMLTRWLQQSPRLFLDGLIMSVLLVVAGLFYARFARAVILDMCRIFDMNCLTIKYYGREKPKKTQ</sequence>
<feature type="transmembrane region" description="Helical" evidence="6">
    <location>
        <begin position="123"/>
        <end position="153"/>
    </location>
</feature>
<evidence type="ECO:0000256" key="4">
    <source>
        <dbReference type="ARBA" id="ARBA00023136"/>
    </source>
</evidence>
<accession>A0A4P9X2C7</accession>
<feature type="transmembrane region" description="Helical" evidence="6">
    <location>
        <begin position="40"/>
        <end position="62"/>
    </location>
</feature>
<dbReference type="Pfam" id="PF01066">
    <property type="entry name" value="CDP-OH_P_transf"/>
    <property type="match status" value="1"/>
</dbReference>
<dbReference type="Proteomes" id="UP000274922">
    <property type="component" value="Unassembled WGS sequence"/>
</dbReference>
<evidence type="ECO:0000313" key="7">
    <source>
        <dbReference type="EMBL" id="RKO99268.1"/>
    </source>
</evidence>
<keyword evidence="6" id="KW-1133">Transmembrane helix</keyword>
<dbReference type="GO" id="GO:0016020">
    <property type="term" value="C:membrane"/>
    <property type="evidence" value="ECO:0007669"/>
    <property type="project" value="UniProtKB-SubCell"/>
</dbReference>
<dbReference type="PANTHER" id="PTHR10414:SF37">
    <property type="entry name" value="BB IN A BOXCAR, ISOFORM C"/>
    <property type="match status" value="1"/>
</dbReference>
<feature type="transmembrane region" description="Helical" evidence="6">
    <location>
        <begin position="299"/>
        <end position="318"/>
    </location>
</feature>
<feature type="transmembrane region" description="Helical" evidence="6">
    <location>
        <begin position="74"/>
        <end position="92"/>
    </location>
</feature>
<feature type="transmembrane region" description="Helical" evidence="6">
    <location>
        <begin position="330"/>
        <end position="347"/>
    </location>
</feature>
<organism evidence="7 8">
    <name type="scientific">Caulochytrium protostelioides</name>
    <dbReference type="NCBI Taxonomy" id="1555241"/>
    <lineage>
        <taxon>Eukaryota</taxon>
        <taxon>Fungi</taxon>
        <taxon>Fungi incertae sedis</taxon>
        <taxon>Chytridiomycota</taxon>
        <taxon>Chytridiomycota incertae sedis</taxon>
        <taxon>Chytridiomycetes</taxon>
        <taxon>Caulochytriales</taxon>
        <taxon>Caulochytriaceae</taxon>
        <taxon>Caulochytrium</taxon>
    </lineage>
</organism>
<keyword evidence="6" id="KW-0812">Transmembrane</keyword>
<dbReference type="PROSITE" id="PS00379">
    <property type="entry name" value="CDP_ALCOHOL_P_TRANSF"/>
    <property type="match status" value="1"/>
</dbReference>
<dbReference type="Gene3D" id="1.20.120.1760">
    <property type="match status" value="1"/>
</dbReference>
<reference evidence="8" key="1">
    <citation type="journal article" date="2018" name="Nat. Microbiol.">
        <title>Leveraging single-cell genomics to expand the fungal tree of life.</title>
        <authorList>
            <person name="Ahrendt S.R."/>
            <person name="Quandt C.A."/>
            <person name="Ciobanu D."/>
            <person name="Clum A."/>
            <person name="Salamov A."/>
            <person name="Andreopoulos B."/>
            <person name="Cheng J.F."/>
            <person name="Woyke T."/>
            <person name="Pelin A."/>
            <person name="Henrissat B."/>
            <person name="Reynolds N.K."/>
            <person name="Benny G.L."/>
            <person name="Smith M.E."/>
            <person name="James T.Y."/>
            <person name="Grigoriev I.V."/>
        </authorList>
    </citation>
    <scope>NUCLEOTIDE SEQUENCE [LARGE SCALE GENOMIC DNA]</scope>
    <source>
        <strain evidence="8">ATCC 52028</strain>
    </source>
</reference>
<dbReference type="InterPro" id="IPR043130">
    <property type="entry name" value="CDP-OH_PTrfase_TM_dom"/>
</dbReference>
<dbReference type="InterPro" id="IPR048254">
    <property type="entry name" value="CDP_ALCOHOL_P_TRANSF_CS"/>
</dbReference>
<evidence type="ECO:0000256" key="5">
    <source>
        <dbReference type="RuleBase" id="RU003750"/>
    </source>
</evidence>
<dbReference type="OrthoDB" id="196717at2759"/>
<protein>
    <recommendedName>
        <fullName evidence="9">Choline/ethanolaminephosphotransferase</fullName>
    </recommendedName>
</protein>
<keyword evidence="4 6" id="KW-0472">Membrane</keyword>